<dbReference type="PANTHER" id="PTHR33608">
    <property type="entry name" value="BLL2464 PROTEIN"/>
    <property type="match status" value="1"/>
</dbReference>
<keyword evidence="1" id="KW-1133">Transmembrane helix</keyword>
<protein>
    <submittedName>
        <fullName evidence="3">DUF58 domain-containing protein</fullName>
    </submittedName>
</protein>
<evidence type="ECO:0000313" key="4">
    <source>
        <dbReference type="Proteomes" id="UP000437709"/>
    </source>
</evidence>
<proteinExistence type="predicted"/>
<accession>A0A6N7EK12</accession>
<dbReference type="RefSeq" id="WP_152196283.1">
    <property type="nucleotide sequence ID" value="NZ_VUKD01000005.1"/>
</dbReference>
<dbReference type="InterPro" id="IPR002881">
    <property type="entry name" value="DUF58"/>
</dbReference>
<gene>
    <name evidence="3" type="ORF">GB881_15835</name>
</gene>
<feature type="transmembrane region" description="Helical" evidence="1">
    <location>
        <begin position="45"/>
        <end position="62"/>
    </location>
</feature>
<keyword evidence="1" id="KW-0472">Membrane</keyword>
<name>A0A6N7EK12_9MICO</name>
<keyword evidence="1" id="KW-0812">Transmembrane</keyword>
<comment type="caution">
    <text evidence="3">The sequence shown here is derived from an EMBL/GenBank/DDBJ whole genome shotgun (WGS) entry which is preliminary data.</text>
</comment>
<dbReference type="Pfam" id="PF01882">
    <property type="entry name" value="DUF58"/>
    <property type="match status" value="1"/>
</dbReference>
<evidence type="ECO:0000313" key="3">
    <source>
        <dbReference type="EMBL" id="MPV38489.1"/>
    </source>
</evidence>
<keyword evidence="4" id="KW-1185">Reference proteome</keyword>
<evidence type="ECO:0000259" key="2">
    <source>
        <dbReference type="Pfam" id="PF01882"/>
    </source>
</evidence>
<organism evidence="3 4">
    <name type="scientific">Georgenia subflava</name>
    <dbReference type="NCBI Taxonomy" id="1622177"/>
    <lineage>
        <taxon>Bacteria</taxon>
        <taxon>Bacillati</taxon>
        <taxon>Actinomycetota</taxon>
        <taxon>Actinomycetes</taxon>
        <taxon>Micrococcales</taxon>
        <taxon>Bogoriellaceae</taxon>
        <taxon>Georgenia</taxon>
    </lineage>
</organism>
<sequence>MNGAGTGAGARARTGAWRVSGASHAFVVVAVLLLLVGMVLGRPDVAVLGVPLLLTVVWGWAARPRAAVRTALHSASQEVAAGEVGADLVVEAPAGCEAMMLRVASPGLAPAEALVHLPAGERTLGLRSATVRTGAQQLFTVDHAGVGTGGVVRTGQATVGPVTTLVLPGVVPLGRLPLPRRLQGLTGAHDANRAGDGGELRDVALFAPGDRLRRIDWRTTARRTGASGGVVRDLYVHRTFATADATVMLVVDSRDEVGPDVGTWSGSRQVRPDDATSLDLAREAAASIARRYLAAGDRVGLADLGMRRRALPPAGGSRQLARLTHRLALAQPEPQAGRLVRAPLLPSGALVVLLSTFLDEEAAQIAHSWRRSGHQVVSVDVLPPLRESGVEPGQRTAFRLVRMERADRLELLRRGGVDVVRWRPADVPGAVPATAALGALALAGRRRAGAAAGSRR</sequence>
<evidence type="ECO:0000256" key="1">
    <source>
        <dbReference type="SAM" id="Phobius"/>
    </source>
</evidence>
<dbReference type="OrthoDB" id="9776116at2"/>
<feature type="domain" description="DUF58" evidence="2">
    <location>
        <begin position="206"/>
        <end position="384"/>
    </location>
</feature>
<dbReference type="EMBL" id="WHPC01000084">
    <property type="protein sequence ID" value="MPV38489.1"/>
    <property type="molecule type" value="Genomic_DNA"/>
</dbReference>
<dbReference type="PANTHER" id="PTHR33608:SF14">
    <property type="entry name" value="POSSIBLE CONSERVED SECRETED PROTEIN"/>
    <property type="match status" value="1"/>
</dbReference>
<feature type="transmembrane region" description="Helical" evidence="1">
    <location>
        <begin position="21"/>
        <end position="39"/>
    </location>
</feature>
<reference evidence="3 4" key="1">
    <citation type="submission" date="2019-10" db="EMBL/GenBank/DDBJ databases">
        <title>Georgenia wutianyii sp. nov. and Georgenia yuyongxinii sp. nov. isolated from plateau pika (Ochotona curzoniae) in the Qinghai-Tibet plateau of China.</title>
        <authorList>
            <person name="Tian Z."/>
        </authorList>
    </citation>
    <scope>NUCLEOTIDE SEQUENCE [LARGE SCALE GENOMIC DNA]</scope>
    <source>
        <strain evidence="3 4">JCM 19765</strain>
    </source>
</reference>
<dbReference type="Proteomes" id="UP000437709">
    <property type="component" value="Unassembled WGS sequence"/>
</dbReference>
<dbReference type="AlphaFoldDB" id="A0A6N7EK12"/>